<gene>
    <name evidence="1" type="ORF">Ctob_013903</name>
</gene>
<evidence type="ECO:0000313" key="2">
    <source>
        <dbReference type="Proteomes" id="UP000037460"/>
    </source>
</evidence>
<comment type="caution">
    <text evidence="1">The sequence shown here is derived from an EMBL/GenBank/DDBJ whole genome shotgun (WGS) entry which is preliminary data.</text>
</comment>
<protein>
    <submittedName>
        <fullName evidence="1">Uncharacterized protein</fullName>
    </submittedName>
</protein>
<name>A0A0M0JXC3_9EUKA</name>
<proteinExistence type="predicted"/>
<accession>A0A0M0JXC3</accession>
<dbReference type="EMBL" id="JWZX01002064">
    <property type="protein sequence ID" value="KOO31210.1"/>
    <property type="molecule type" value="Genomic_DNA"/>
</dbReference>
<dbReference type="Proteomes" id="UP000037460">
    <property type="component" value="Unassembled WGS sequence"/>
</dbReference>
<evidence type="ECO:0000313" key="1">
    <source>
        <dbReference type="EMBL" id="KOO31210.1"/>
    </source>
</evidence>
<sequence>MSASRAFVKASIGSAATKAITTWYVVTAIAPGTEGGGARGEGEGV</sequence>
<organism evidence="1 2">
    <name type="scientific">Chrysochromulina tobinii</name>
    <dbReference type="NCBI Taxonomy" id="1460289"/>
    <lineage>
        <taxon>Eukaryota</taxon>
        <taxon>Haptista</taxon>
        <taxon>Haptophyta</taxon>
        <taxon>Prymnesiophyceae</taxon>
        <taxon>Prymnesiales</taxon>
        <taxon>Chrysochromulinaceae</taxon>
        <taxon>Chrysochromulina</taxon>
    </lineage>
</organism>
<reference evidence="2" key="1">
    <citation type="journal article" date="2015" name="PLoS Genet.">
        <title>Genome Sequence and Transcriptome Analyses of Chrysochromulina tobin: Metabolic Tools for Enhanced Algal Fitness in the Prominent Order Prymnesiales (Haptophyceae).</title>
        <authorList>
            <person name="Hovde B.T."/>
            <person name="Deodato C.R."/>
            <person name="Hunsperger H.M."/>
            <person name="Ryken S.A."/>
            <person name="Yost W."/>
            <person name="Jha R.K."/>
            <person name="Patterson J."/>
            <person name="Monnat R.J. Jr."/>
            <person name="Barlow S.B."/>
            <person name="Starkenburg S.R."/>
            <person name="Cattolico R.A."/>
        </authorList>
    </citation>
    <scope>NUCLEOTIDE SEQUENCE</scope>
    <source>
        <strain evidence="2">CCMP291</strain>
    </source>
</reference>
<dbReference type="AlphaFoldDB" id="A0A0M0JXC3"/>
<keyword evidence="2" id="KW-1185">Reference proteome</keyword>